<protein>
    <recommendedName>
        <fullName evidence="3">Reverse transcriptase domain-containing protein</fullName>
    </recommendedName>
</protein>
<sequence>MQLAFLDFEAAFDSPHQGRLLNALRADGVPGKFVHLLDDINQRTTAAVQTPAVCTTPFDVLQVYPFVIRPVMMYESETSPAPPTTVAKIDSNGSELLKRLLGYFSPRETNRSPCSTCFEQFVGFKLQDATRSKEEVLN</sequence>
<proteinExistence type="predicted"/>
<evidence type="ECO:0008006" key="3">
    <source>
        <dbReference type="Google" id="ProtNLM"/>
    </source>
</evidence>
<organism evidence="1 2">
    <name type="scientific">Necator americanus</name>
    <name type="common">Human hookworm</name>
    <dbReference type="NCBI Taxonomy" id="51031"/>
    <lineage>
        <taxon>Eukaryota</taxon>
        <taxon>Metazoa</taxon>
        <taxon>Ecdysozoa</taxon>
        <taxon>Nematoda</taxon>
        <taxon>Chromadorea</taxon>
        <taxon>Rhabditida</taxon>
        <taxon>Rhabditina</taxon>
        <taxon>Rhabditomorpha</taxon>
        <taxon>Strongyloidea</taxon>
        <taxon>Ancylostomatidae</taxon>
        <taxon>Bunostominae</taxon>
        <taxon>Necator</taxon>
    </lineage>
</organism>
<reference evidence="1 2" key="1">
    <citation type="submission" date="2023-08" db="EMBL/GenBank/DDBJ databases">
        <title>A Necator americanus chromosomal reference genome.</title>
        <authorList>
            <person name="Ilik V."/>
            <person name="Petrzelkova K.J."/>
            <person name="Pardy F."/>
            <person name="Fuh T."/>
            <person name="Niatou-Singa F.S."/>
            <person name="Gouil Q."/>
            <person name="Baker L."/>
            <person name="Ritchie M.E."/>
            <person name="Jex A.R."/>
            <person name="Gazzola D."/>
            <person name="Li H."/>
            <person name="Toshio Fujiwara R."/>
            <person name="Zhan B."/>
            <person name="Aroian R.V."/>
            <person name="Pafco B."/>
            <person name="Schwarz E.M."/>
        </authorList>
    </citation>
    <scope>NUCLEOTIDE SEQUENCE [LARGE SCALE GENOMIC DNA]</scope>
    <source>
        <strain evidence="1 2">Aroian</strain>
        <tissue evidence="1">Whole animal</tissue>
    </source>
</reference>
<comment type="caution">
    <text evidence="1">The sequence shown here is derived from an EMBL/GenBank/DDBJ whole genome shotgun (WGS) entry which is preliminary data.</text>
</comment>
<name>A0ABR1ES61_NECAM</name>
<dbReference type="Proteomes" id="UP001303046">
    <property type="component" value="Unassembled WGS sequence"/>
</dbReference>
<dbReference type="EMBL" id="JAVFWL010000006">
    <property type="protein sequence ID" value="KAK6765477.1"/>
    <property type="molecule type" value="Genomic_DNA"/>
</dbReference>
<gene>
    <name evidence="1" type="primary">Necator_chrX.g25573</name>
    <name evidence="1" type="ORF">RB195_025407</name>
</gene>
<evidence type="ECO:0000313" key="2">
    <source>
        <dbReference type="Proteomes" id="UP001303046"/>
    </source>
</evidence>
<accession>A0ABR1ES61</accession>
<evidence type="ECO:0000313" key="1">
    <source>
        <dbReference type="EMBL" id="KAK6765477.1"/>
    </source>
</evidence>
<keyword evidence="2" id="KW-1185">Reference proteome</keyword>